<dbReference type="InterPro" id="IPR039425">
    <property type="entry name" value="RNA_pol_sigma-70-like"/>
</dbReference>
<dbReference type="PANTHER" id="PTHR43133:SF60">
    <property type="entry name" value="RNA POLYMERASE SIGMA FACTOR SIGV"/>
    <property type="match status" value="1"/>
</dbReference>
<dbReference type="Pfam" id="PF08281">
    <property type="entry name" value="Sigma70_r4_2"/>
    <property type="match status" value="1"/>
</dbReference>
<comment type="similarity">
    <text evidence="1">Belongs to the sigma-70 factor family. ECF subfamily.</text>
</comment>
<dbReference type="PANTHER" id="PTHR43133">
    <property type="entry name" value="RNA POLYMERASE ECF-TYPE SIGMA FACTO"/>
    <property type="match status" value="1"/>
</dbReference>
<evidence type="ECO:0000256" key="2">
    <source>
        <dbReference type="ARBA" id="ARBA00023015"/>
    </source>
</evidence>
<dbReference type="InterPro" id="IPR036388">
    <property type="entry name" value="WH-like_DNA-bd_sf"/>
</dbReference>
<dbReference type="InterPro" id="IPR013249">
    <property type="entry name" value="RNA_pol_sigma70_r4_t2"/>
</dbReference>
<organism evidence="8">
    <name type="scientific">marine sediment metagenome</name>
    <dbReference type="NCBI Taxonomy" id="412755"/>
    <lineage>
        <taxon>unclassified sequences</taxon>
        <taxon>metagenomes</taxon>
        <taxon>ecological metagenomes</taxon>
    </lineage>
</organism>
<comment type="caution">
    <text evidence="8">The sequence shown here is derived from an EMBL/GenBank/DDBJ whole genome shotgun (WGS) entry which is preliminary data.</text>
</comment>
<dbReference type="AlphaFoldDB" id="A0A0F9RSH8"/>
<evidence type="ECO:0000259" key="7">
    <source>
        <dbReference type="Pfam" id="PF08281"/>
    </source>
</evidence>
<evidence type="ECO:0000256" key="5">
    <source>
        <dbReference type="ARBA" id="ARBA00023163"/>
    </source>
</evidence>
<keyword evidence="4" id="KW-0238">DNA-binding</keyword>
<keyword evidence="3" id="KW-0731">Sigma factor</keyword>
<dbReference type="Pfam" id="PF04542">
    <property type="entry name" value="Sigma70_r2"/>
    <property type="match status" value="1"/>
</dbReference>
<dbReference type="InterPro" id="IPR013324">
    <property type="entry name" value="RNA_pol_sigma_r3/r4-like"/>
</dbReference>
<sequence length="191" mass="22752">MEEKELVRQSKEGNEEAFASLVKKYKTKVFNLAWSLTRDRETADDLAQEAFIKAYFALPTFQFKSEFGTWLYRITVNHVKDYLRKKSKMSKMLFEKMKEMPLVQENEIIKKEKEQIIEQRKKLVHQCLQTIPEKYKLILSLRDIQGFSYEEITKILKISPGTVDSRLHRARKMLRKKLAPFFIQRGGNHEM</sequence>
<keyword evidence="5" id="KW-0804">Transcription</keyword>
<dbReference type="InterPro" id="IPR013325">
    <property type="entry name" value="RNA_pol_sigma_r2"/>
</dbReference>
<dbReference type="InterPro" id="IPR007627">
    <property type="entry name" value="RNA_pol_sigma70_r2"/>
</dbReference>
<evidence type="ECO:0000313" key="8">
    <source>
        <dbReference type="EMBL" id="KKN57699.1"/>
    </source>
</evidence>
<dbReference type="InterPro" id="IPR014284">
    <property type="entry name" value="RNA_pol_sigma-70_dom"/>
</dbReference>
<feature type="domain" description="RNA polymerase sigma-70 region 2" evidence="6">
    <location>
        <begin position="21"/>
        <end position="88"/>
    </location>
</feature>
<evidence type="ECO:0008006" key="9">
    <source>
        <dbReference type="Google" id="ProtNLM"/>
    </source>
</evidence>
<keyword evidence="2" id="KW-0805">Transcription regulation</keyword>
<gene>
    <name evidence="8" type="ORF">LCGC14_0559470</name>
</gene>
<dbReference type="PROSITE" id="PS01063">
    <property type="entry name" value="SIGMA70_ECF"/>
    <property type="match status" value="1"/>
</dbReference>
<accession>A0A0F9RSH8</accession>
<dbReference type="SUPFAM" id="SSF88946">
    <property type="entry name" value="Sigma2 domain of RNA polymerase sigma factors"/>
    <property type="match status" value="1"/>
</dbReference>
<dbReference type="GO" id="GO:0006352">
    <property type="term" value="P:DNA-templated transcription initiation"/>
    <property type="evidence" value="ECO:0007669"/>
    <property type="project" value="InterPro"/>
</dbReference>
<dbReference type="GO" id="GO:0016987">
    <property type="term" value="F:sigma factor activity"/>
    <property type="evidence" value="ECO:0007669"/>
    <property type="project" value="UniProtKB-KW"/>
</dbReference>
<dbReference type="Gene3D" id="1.10.10.10">
    <property type="entry name" value="Winged helix-like DNA-binding domain superfamily/Winged helix DNA-binding domain"/>
    <property type="match status" value="1"/>
</dbReference>
<dbReference type="InterPro" id="IPR000838">
    <property type="entry name" value="RNA_pol_sigma70_ECF_CS"/>
</dbReference>
<evidence type="ECO:0000256" key="4">
    <source>
        <dbReference type="ARBA" id="ARBA00023125"/>
    </source>
</evidence>
<evidence type="ECO:0000256" key="3">
    <source>
        <dbReference type="ARBA" id="ARBA00023082"/>
    </source>
</evidence>
<dbReference type="EMBL" id="LAZR01000793">
    <property type="protein sequence ID" value="KKN57699.1"/>
    <property type="molecule type" value="Genomic_DNA"/>
</dbReference>
<reference evidence="8" key="1">
    <citation type="journal article" date="2015" name="Nature">
        <title>Complex archaea that bridge the gap between prokaryotes and eukaryotes.</title>
        <authorList>
            <person name="Spang A."/>
            <person name="Saw J.H."/>
            <person name="Jorgensen S.L."/>
            <person name="Zaremba-Niedzwiedzka K."/>
            <person name="Martijn J."/>
            <person name="Lind A.E."/>
            <person name="van Eijk R."/>
            <person name="Schleper C."/>
            <person name="Guy L."/>
            <person name="Ettema T.J."/>
        </authorList>
    </citation>
    <scope>NUCLEOTIDE SEQUENCE</scope>
</reference>
<protein>
    <recommendedName>
        <fullName evidence="9">RNA polymerase sigma factor</fullName>
    </recommendedName>
</protein>
<evidence type="ECO:0000259" key="6">
    <source>
        <dbReference type="Pfam" id="PF04542"/>
    </source>
</evidence>
<dbReference type="NCBIfam" id="TIGR02937">
    <property type="entry name" value="sigma70-ECF"/>
    <property type="match status" value="1"/>
</dbReference>
<proteinExistence type="inferred from homology"/>
<dbReference type="GO" id="GO:0003677">
    <property type="term" value="F:DNA binding"/>
    <property type="evidence" value="ECO:0007669"/>
    <property type="project" value="UniProtKB-KW"/>
</dbReference>
<dbReference type="SUPFAM" id="SSF88659">
    <property type="entry name" value="Sigma3 and sigma4 domains of RNA polymerase sigma factors"/>
    <property type="match status" value="1"/>
</dbReference>
<feature type="domain" description="RNA polymerase sigma factor 70 region 4 type 2" evidence="7">
    <location>
        <begin position="123"/>
        <end position="174"/>
    </location>
</feature>
<dbReference type="CDD" id="cd06171">
    <property type="entry name" value="Sigma70_r4"/>
    <property type="match status" value="1"/>
</dbReference>
<name>A0A0F9RSH8_9ZZZZ</name>
<evidence type="ECO:0000256" key="1">
    <source>
        <dbReference type="ARBA" id="ARBA00010641"/>
    </source>
</evidence>
<dbReference type="Gene3D" id="1.10.1740.10">
    <property type="match status" value="1"/>
</dbReference>